<name>A0A6B9FWE0_PANCY</name>
<dbReference type="EMBL" id="CP024768">
    <property type="protein sequence ID" value="QGY28092.1"/>
    <property type="molecule type" value="Genomic_DNA"/>
</dbReference>
<dbReference type="GO" id="GO:0016829">
    <property type="term" value="F:lyase activity"/>
    <property type="evidence" value="ECO:0007669"/>
    <property type="project" value="UniProtKB-KW"/>
</dbReference>
<keyword evidence="1" id="KW-0732">Signal</keyword>
<dbReference type="GO" id="GO:0042597">
    <property type="term" value="C:periplasmic space"/>
    <property type="evidence" value="ECO:0007669"/>
    <property type="project" value="InterPro"/>
</dbReference>
<dbReference type="SUPFAM" id="SSF48230">
    <property type="entry name" value="Chondroitin AC/alginate lyase"/>
    <property type="match status" value="1"/>
</dbReference>
<evidence type="ECO:0000256" key="2">
    <source>
        <dbReference type="ARBA" id="ARBA00023239"/>
    </source>
</evidence>
<evidence type="ECO:0000313" key="4">
    <source>
        <dbReference type="EMBL" id="QGY28092.1"/>
    </source>
</evidence>
<evidence type="ECO:0000256" key="1">
    <source>
        <dbReference type="ARBA" id="ARBA00022729"/>
    </source>
</evidence>
<evidence type="ECO:0000313" key="5">
    <source>
        <dbReference type="Proteomes" id="UP000502005"/>
    </source>
</evidence>
<dbReference type="InterPro" id="IPR008929">
    <property type="entry name" value="Chondroitin_lyas"/>
</dbReference>
<evidence type="ECO:0000259" key="3">
    <source>
        <dbReference type="Pfam" id="PF05426"/>
    </source>
</evidence>
<proteinExistence type="predicted"/>
<sequence length="418" mass="46750">MRLAGLLASLLWLYSGVGMATELAFLSLTDLQQVRQQLAQHTAPAPTRAAWQQLQREAQQALKHPDPSVTDKGLLPPSGSKHDYLSLSAYWWPDDTHPAGLPWQRRDGVVNPASKNDQSDGVRLARFTADLQVLTLACYFSGEQRYADKAQAMVRHWFIDAASRMNPNLNFAQGVPGVAEGRHTGVLDGRYFATRVVDALTLLRSAPGWRRTDEQGVQQWFHAYLHWLQQSPLAQQEAAAANNHGSWYCTQVAGIAWYLGDRTTVQAMVALARSKIDQQIRADGTQPAELARTRSFHYSFFNLQALSNLAQLAQRSGTGDLWHYQNPQGGSLLTALAAMAPYSDPAKAWPWKNRDRVSQRLIPLLSLADNSLQQSRWQQRIAQADWTASTVSERGAVQQAQRDTWLFSLPYAQKKGQH</sequence>
<gene>
    <name evidence="4" type="ORF">CUN67_03705</name>
</gene>
<dbReference type="RefSeq" id="WP_208714054.1">
    <property type="nucleotide sequence ID" value="NZ_CP024768.1"/>
</dbReference>
<dbReference type="Gene3D" id="1.50.10.100">
    <property type="entry name" value="Chondroitin AC/alginate lyase"/>
    <property type="match status" value="1"/>
</dbReference>
<organism evidence="4 5">
    <name type="scientific">Pantoea cypripedii</name>
    <name type="common">Pectobacterium cypripedii</name>
    <name type="synonym">Erwinia cypripedii</name>
    <dbReference type="NCBI Taxonomy" id="55209"/>
    <lineage>
        <taxon>Bacteria</taxon>
        <taxon>Pseudomonadati</taxon>
        <taxon>Pseudomonadota</taxon>
        <taxon>Gammaproteobacteria</taxon>
        <taxon>Enterobacterales</taxon>
        <taxon>Erwiniaceae</taxon>
        <taxon>Pantoea</taxon>
    </lineage>
</organism>
<dbReference type="InterPro" id="IPR008397">
    <property type="entry name" value="Alginate_lyase_dom"/>
</dbReference>
<feature type="domain" description="Alginate lyase" evidence="3">
    <location>
        <begin position="68"/>
        <end position="349"/>
    </location>
</feature>
<accession>A0A6B9FWE0</accession>
<keyword evidence="2 4" id="KW-0456">Lyase</keyword>
<dbReference type="Pfam" id="PF05426">
    <property type="entry name" value="Alginate_lyase"/>
    <property type="match status" value="1"/>
</dbReference>
<reference evidence="4 5" key="1">
    <citation type="submission" date="2017-11" db="EMBL/GenBank/DDBJ databases">
        <title>Genome sequence of Pantoea cypripedii NE1.</title>
        <authorList>
            <person name="Nascimento F.X."/>
        </authorList>
    </citation>
    <scope>NUCLEOTIDE SEQUENCE [LARGE SCALE GENOMIC DNA]</scope>
    <source>
        <strain evidence="4 5">NE1</strain>
    </source>
</reference>
<dbReference type="AlphaFoldDB" id="A0A6B9FWE0"/>
<protein>
    <submittedName>
        <fullName evidence="4">Alginate lyase</fullName>
    </submittedName>
</protein>
<dbReference type="Proteomes" id="UP000502005">
    <property type="component" value="Chromosome"/>
</dbReference>